<accession>A0A1E8E3P6</accession>
<keyword evidence="6" id="KW-0520">NAD</keyword>
<dbReference type="Pfam" id="PF02737">
    <property type="entry name" value="3HCDH_N"/>
    <property type="match status" value="1"/>
</dbReference>
<evidence type="ECO:0000256" key="10">
    <source>
        <dbReference type="ARBA" id="ARBA00049556"/>
    </source>
</evidence>
<feature type="domain" description="3-hydroxyacyl-CoA dehydrogenase NAD binding" evidence="12">
    <location>
        <begin position="316"/>
        <end position="494"/>
    </location>
</feature>
<dbReference type="GO" id="GO:0016509">
    <property type="term" value="F:long-chain (3S)-3-hydroxyacyl-CoA dehydrogenase (NAD+) activity"/>
    <property type="evidence" value="ECO:0007669"/>
    <property type="project" value="TreeGrafter"/>
</dbReference>
<dbReference type="Gene3D" id="1.10.1040.50">
    <property type="match status" value="1"/>
</dbReference>
<dbReference type="Pfam" id="PF00725">
    <property type="entry name" value="3HCDH"/>
    <property type="match status" value="1"/>
</dbReference>
<dbReference type="GO" id="GO:0070403">
    <property type="term" value="F:NAD+ binding"/>
    <property type="evidence" value="ECO:0007669"/>
    <property type="project" value="InterPro"/>
</dbReference>
<evidence type="ECO:0000256" key="5">
    <source>
        <dbReference type="ARBA" id="ARBA00023002"/>
    </source>
</evidence>
<dbReference type="PANTHER" id="PTHR43612">
    <property type="entry name" value="TRIFUNCTIONAL ENZYME SUBUNIT ALPHA"/>
    <property type="match status" value="1"/>
</dbReference>
<dbReference type="InterPro" id="IPR008927">
    <property type="entry name" value="6-PGluconate_DH-like_C_sf"/>
</dbReference>
<dbReference type="Pfam" id="PF00378">
    <property type="entry name" value="ECH_1"/>
    <property type="match status" value="1"/>
</dbReference>
<comment type="similarity">
    <text evidence="2">In the central section; belongs to the 3-hydroxyacyl-CoA dehydrogenase family.</text>
</comment>
<dbReference type="FunFam" id="3.90.226.10:FF:000047">
    <property type="entry name" value="Probable 3-hydroxyacyl-CoA dehydrogenase"/>
    <property type="match status" value="1"/>
</dbReference>
<reference evidence="13 14" key="1">
    <citation type="submission" date="2016-10" db="EMBL/GenBank/DDBJ databases">
        <title>Genome of airborne Acinetobacter sp. 5-2Ac02 in the hospital environment: Species near to Acinetobacter towneri.</title>
        <authorList>
            <person name="Barbosa B."/>
            <person name="Fernandez-Garcia L."/>
            <person name="Gato E."/>
            <person name="Leao R."/>
            <person name="Albano R."/>
            <person name="Fernandez B."/>
            <person name="Fernandez-Cuenca F."/>
            <person name="Marques E."/>
            <person name="Tomas M."/>
        </authorList>
    </citation>
    <scope>NUCLEOTIDE SEQUENCE [LARGE SCALE GENOMIC DNA]</scope>
    <source>
        <strain evidence="13 14">5-2Ac02</strain>
    </source>
</reference>
<dbReference type="CDD" id="cd06558">
    <property type="entry name" value="crotonase-like"/>
    <property type="match status" value="1"/>
</dbReference>
<evidence type="ECO:0000256" key="6">
    <source>
        <dbReference type="ARBA" id="ARBA00023027"/>
    </source>
</evidence>
<dbReference type="SUPFAM" id="SSF52096">
    <property type="entry name" value="ClpP/crotonase"/>
    <property type="match status" value="1"/>
</dbReference>
<dbReference type="AlphaFoldDB" id="A0A1E8E3P6"/>
<dbReference type="RefSeq" id="WP_070153761.1">
    <property type="nucleotide sequence ID" value="NZ_MKQS01000005.1"/>
</dbReference>
<dbReference type="GO" id="GO:0006635">
    <property type="term" value="P:fatty acid beta-oxidation"/>
    <property type="evidence" value="ECO:0007669"/>
    <property type="project" value="UniProtKB-UniPathway"/>
</dbReference>
<dbReference type="InterPro" id="IPR029045">
    <property type="entry name" value="ClpP/crotonase-like_dom_sf"/>
</dbReference>
<dbReference type="UniPathway" id="UPA00659"/>
<keyword evidence="3" id="KW-0276">Fatty acid metabolism</keyword>
<organism evidence="13 14">
    <name type="scientific">Acinetobacter towneri</name>
    <dbReference type="NCBI Taxonomy" id="202956"/>
    <lineage>
        <taxon>Bacteria</taxon>
        <taxon>Pseudomonadati</taxon>
        <taxon>Pseudomonadota</taxon>
        <taxon>Gammaproteobacteria</taxon>
        <taxon>Moraxellales</taxon>
        <taxon>Moraxellaceae</taxon>
        <taxon>Acinetobacter</taxon>
    </lineage>
</organism>
<dbReference type="FunFam" id="3.40.50.720:FF:000009">
    <property type="entry name" value="Fatty oxidation complex, alpha subunit"/>
    <property type="match status" value="1"/>
</dbReference>
<evidence type="ECO:0000313" key="13">
    <source>
        <dbReference type="EMBL" id="OFE44295.1"/>
    </source>
</evidence>
<evidence type="ECO:0000256" key="3">
    <source>
        <dbReference type="ARBA" id="ARBA00022832"/>
    </source>
</evidence>
<evidence type="ECO:0000256" key="4">
    <source>
        <dbReference type="ARBA" id="ARBA00022963"/>
    </source>
</evidence>
<evidence type="ECO:0000256" key="8">
    <source>
        <dbReference type="ARBA" id="ARBA00023239"/>
    </source>
</evidence>
<dbReference type="eggNOG" id="COG1250">
    <property type="taxonomic scope" value="Bacteria"/>
</dbReference>
<comment type="caution">
    <text evidence="13">The sequence shown here is derived from an EMBL/GenBank/DDBJ whole genome shotgun (WGS) entry which is preliminary data.</text>
</comment>
<proteinExistence type="inferred from homology"/>
<dbReference type="eggNOG" id="COG1024">
    <property type="taxonomic scope" value="Bacteria"/>
</dbReference>
<evidence type="ECO:0000259" key="12">
    <source>
        <dbReference type="Pfam" id="PF02737"/>
    </source>
</evidence>
<keyword evidence="9" id="KW-0511">Multifunctional enzyme</keyword>
<dbReference type="GO" id="GO:0004300">
    <property type="term" value="F:enoyl-CoA hydratase activity"/>
    <property type="evidence" value="ECO:0007669"/>
    <property type="project" value="TreeGrafter"/>
</dbReference>
<comment type="pathway">
    <text evidence="1">Lipid metabolism; fatty acid beta-oxidation.</text>
</comment>
<dbReference type="SUPFAM" id="SSF51735">
    <property type="entry name" value="NAD(P)-binding Rossmann-fold domains"/>
    <property type="match status" value="1"/>
</dbReference>
<sequence length="711" mass="76821">MSAIHYQKNADNIVILTFDSPNQSANTMNADFRDALAQVVQKLQADEQVAGVIFASAKKTFFAGGDLDELIQVQPEHASSFFQMIEHLKAQLRYIETRGIPVVAALNGTALGGGWELALCCHHRIAIRDPKTKFGLPEVTLGLLPGGGGIVRMVRLLGLQTALPLLMEGKQLSVEKAQSLGLIHDLAENETELLSKAQDWILAHPQSQQVFDVKGYKIPGGTPSTPAVAQMLSIAPAMLRDKTKGCYPAPEAILSAAVEGAQVDVDTALRIESRYFTQLATGQISKNMIGTFWHGLNAIKSGSGRPQGIAPHQTQKVGILGAGMMGAGISYATASKGITVVLKDVSIEQAEKGKSYSQKLLDKQVSQGRISAERAAQVLAKIHPTAQATDLQGCDLIIEAVFENPQLKAQVTQEAEVFLAEQGVMASNTSTLPISELAQAAQDQQRFIGLHFFSPVDKMPLVEIIKGKNTSTDTLAKAYDFVQQIGKTPIVVNDSRGFFTSRVFGTFVQEGLRLLAEGVHPAKIEMAALKAGMPVGPLAIQDEVSLTLSEHVAQEARKALQAEGKDRPLSSADEVIQTMIHQFSRKGKAAGAGFYDYPEQGKKQLWSGLNHWYQNTKIAEQEMIDRFLFVQALDSLRCLEEGVLESVIDANVGSIFGIGFPAWTGGALQFLNQYGLKQALARAQQLAAEYGERFNPPKILQDRVATGAASI</sequence>
<dbReference type="EMBL" id="MKQS01000005">
    <property type="protein sequence ID" value="OFE44295.1"/>
    <property type="molecule type" value="Genomic_DNA"/>
</dbReference>
<dbReference type="InterPro" id="IPR006108">
    <property type="entry name" value="3HC_DH_C"/>
</dbReference>
<evidence type="ECO:0000259" key="11">
    <source>
        <dbReference type="Pfam" id="PF00725"/>
    </source>
</evidence>
<gene>
    <name evidence="13" type="ORF">BJN41_03475</name>
</gene>
<dbReference type="InterPro" id="IPR036291">
    <property type="entry name" value="NAD(P)-bd_dom_sf"/>
</dbReference>
<evidence type="ECO:0000256" key="7">
    <source>
        <dbReference type="ARBA" id="ARBA00023098"/>
    </source>
</evidence>
<keyword evidence="5" id="KW-0560">Oxidoreductase</keyword>
<evidence type="ECO:0000313" key="14">
    <source>
        <dbReference type="Proteomes" id="UP000186931"/>
    </source>
</evidence>
<feature type="domain" description="3-hydroxyacyl-CoA dehydrogenase C-terminal" evidence="11">
    <location>
        <begin position="497"/>
        <end position="597"/>
    </location>
</feature>
<dbReference type="InterPro" id="IPR050136">
    <property type="entry name" value="FA_oxidation_alpha_subunit"/>
</dbReference>
<dbReference type="FunFam" id="1.10.1040.50:FF:000005">
    <property type="entry name" value="Probable 3-hydroxyacyl-CoA dehydrogenase"/>
    <property type="match status" value="1"/>
</dbReference>
<name>A0A1E8E3P6_9GAMM</name>
<dbReference type="PANTHER" id="PTHR43612:SF3">
    <property type="entry name" value="TRIFUNCTIONAL ENZYME SUBUNIT ALPHA, MITOCHONDRIAL"/>
    <property type="match status" value="1"/>
</dbReference>
<dbReference type="Gene3D" id="3.40.50.720">
    <property type="entry name" value="NAD(P)-binding Rossmann-like Domain"/>
    <property type="match status" value="1"/>
</dbReference>
<evidence type="ECO:0000256" key="1">
    <source>
        <dbReference type="ARBA" id="ARBA00005005"/>
    </source>
</evidence>
<dbReference type="Gene3D" id="3.90.226.10">
    <property type="entry name" value="2-enoyl-CoA Hydratase, Chain A, domain 1"/>
    <property type="match status" value="1"/>
</dbReference>
<dbReference type="SUPFAM" id="SSF48179">
    <property type="entry name" value="6-phosphogluconate dehydrogenase C-terminal domain-like"/>
    <property type="match status" value="2"/>
</dbReference>
<evidence type="ECO:0000256" key="9">
    <source>
        <dbReference type="ARBA" id="ARBA00023268"/>
    </source>
</evidence>
<dbReference type="InterPro" id="IPR001753">
    <property type="entry name" value="Enoyl-CoA_hydra/iso"/>
</dbReference>
<comment type="catalytic activity">
    <reaction evidence="10">
        <text>a (3S)-3-hydroxyacyl-CoA + NAD(+) = a 3-oxoacyl-CoA + NADH + H(+)</text>
        <dbReference type="Rhea" id="RHEA:22432"/>
        <dbReference type="ChEBI" id="CHEBI:15378"/>
        <dbReference type="ChEBI" id="CHEBI:57318"/>
        <dbReference type="ChEBI" id="CHEBI:57540"/>
        <dbReference type="ChEBI" id="CHEBI:57945"/>
        <dbReference type="ChEBI" id="CHEBI:90726"/>
        <dbReference type="EC" id="1.1.1.35"/>
    </reaction>
</comment>
<keyword evidence="4" id="KW-0442">Lipid degradation</keyword>
<dbReference type="STRING" id="202956.BJN41_03475"/>
<dbReference type="Proteomes" id="UP000186931">
    <property type="component" value="Unassembled WGS sequence"/>
</dbReference>
<keyword evidence="7" id="KW-0443">Lipid metabolism</keyword>
<dbReference type="InterPro" id="IPR006176">
    <property type="entry name" value="3-OHacyl-CoA_DH_NAD-bd"/>
</dbReference>
<evidence type="ECO:0000256" key="2">
    <source>
        <dbReference type="ARBA" id="ARBA00007005"/>
    </source>
</evidence>
<protein>
    <submittedName>
        <fullName evidence="13">3-hydroxyacyl-CoA dehydrogenase</fullName>
    </submittedName>
</protein>
<keyword evidence="8" id="KW-0456">Lyase</keyword>